<evidence type="ECO:0000313" key="2">
    <source>
        <dbReference type="EMBL" id="SBV90458.1"/>
    </source>
</evidence>
<dbReference type="PANTHER" id="PTHR46656">
    <property type="entry name" value="PUTATIVE-RELATED"/>
    <property type="match status" value="1"/>
</dbReference>
<gene>
    <name evidence="2" type="ORF">KL86DPRO_10030</name>
</gene>
<proteinExistence type="predicted"/>
<protein>
    <submittedName>
        <fullName evidence="2">Glycosyl transferase group 1</fullName>
    </submittedName>
</protein>
<dbReference type="PANTHER" id="PTHR46656:SF3">
    <property type="entry name" value="PUTATIVE-RELATED"/>
    <property type="match status" value="1"/>
</dbReference>
<sequence length="339" mass="37931">MNIHYYVSDYISHRRAGEAYIACLRQLGHTLVADPGDSDLVVIHEGPHFYGDILKTMPRDPGRKFVGYGVWETPQLPQPFIKGAALVDAIWTCSEFSRQAFLPYAKTFLLPHVVERAKASREDMAWAMERIGIPQGRREDRDIFYFYTIVDTVNPRKDVAAMLTAFAAAFPRKEDKVRLVVKQYRAPQNLDAFPLVVDIPEPLSDGQIAALHAVCDAYVSTHHAEAWGLPLSEALSFGNPVIATAYSGNMEFMTAANSFPVPYTLVPVPESMCRALPELFRRDMTWADIDGAALVQTLRKVRSRPVPQDFRARAAASMSAFSPAAIRERLAGLLEEIFQ</sequence>
<name>A0A212ITD3_9DELT</name>
<dbReference type="Gene3D" id="3.40.50.2000">
    <property type="entry name" value="Glycogen Phosphorylase B"/>
    <property type="match status" value="1"/>
</dbReference>
<dbReference type="CDD" id="cd01635">
    <property type="entry name" value="Glycosyltransferase_GTB-type"/>
    <property type="match status" value="1"/>
</dbReference>
<accession>A0A212ITD3</accession>
<dbReference type="AlphaFoldDB" id="A0A212ITD3"/>
<reference evidence="2" key="1">
    <citation type="submission" date="2016-04" db="EMBL/GenBank/DDBJ databases">
        <authorList>
            <person name="Evans L.H."/>
            <person name="Alamgir A."/>
            <person name="Owens N."/>
            <person name="Weber N.D."/>
            <person name="Virtaneva K."/>
            <person name="Barbian K."/>
            <person name="Babar A."/>
            <person name="Rosenke K."/>
        </authorList>
    </citation>
    <scope>NUCLEOTIDE SEQUENCE</scope>
    <source>
        <strain evidence="2">86</strain>
    </source>
</reference>
<dbReference type="EMBL" id="FLUQ01000001">
    <property type="protein sequence ID" value="SBV90458.1"/>
    <property type="molecule type" value="Genomic_DNA"/>
</dbReference>
<feature type="domain" description="Glycosyl transferase family 1" evidence="1">
    <location>
        <begin position="150"/>
        <end position="255"/>
    </location>
</feature>
<dbReference type="SUPFAM" id="SSF53756">
    <property type="entry name" value="UDP-Glycosyltransferase/glycogen phosphorylase"/>
    <property type="match status" value="1"/>
</dbReference>
<evidence type="ECO:0000259" key="1">
    <source>
        <dbReference type="Pfam" id="PF00534"/>
    </source>
</evidence>
<dbReference type="GO" id="GO:0016757">
    <property type="term" value="F:glycosyltransferase activity"/>
    <property type="evidence" value="ECO:0007669"/>
    <property type="project" value="InterPro"/>
</dbReference>
<organism evidence="2">
    <name type="scientific">uncultured delta proteobacterium</name>
    <dbReference type="NCBI Taxonomy" id="34034"/>
    <lineage>
        <taxon>Bacteria</taxon>
        <taxon>Deltaproteobacteria</taxon>
        <taxon>environmental samples</taxon>
    </lineage>
</organism>
<keyword evidence="2" id="KW-0808">Transferase</keyword>
<dbReference type="InterPro" id="IPR001296">
    <property type="entry name" value="Glyco_trans_1"/>
</dbReference>
<dbReference type="Pfam" id="PF00534">
    <property type="entry name" value="Glycos_transf_1"/>
    <property type="match status" value="1"/>
</dbReference>